<comment type="caution">
    <text evidence="1">The sequence shown here is derived from an EMBL/GenBank/DDBJ whole genome shotgun (WGS) entry which is preliminary data.</text>
</comment>
<gene>
    <name evidence="1" type="ORF">PCOR1329_LOCUS72256</name>
</gene>
<name>A0ABN9X4L9_9DINO</name>
<protein>
    <submittedName>
        <fullName evidence="1">Uncharacterized protein</fullName>
    </submittedName>
</protein>
<reference evidence="1" key="1">
    <citation type="submission" date="2023-10" db="EMBL/GenBank/DDBJ databases">
        <authorList>
            <person name="Chen Y."/>
            <person name="Shah S."/>
            <person name="Dougan E. K."/>
            <person name="Thang M."/>
            <person name="Chan C."/>
        </authorList>
    </citation>
    <scope>NUCLEOTIDE SEQUENCE [LARGE SCALE GENOMIC DNA]</scope>
</reference>
<dbReference type="EMBL" id="CAUYUJ010019644">
    <property type="protein sequence ID" value="CAK0892636.1"/>
    <property type="molecule type" value="Genomic_DNA"/>
</dbReference>
<accession>A0ABN9X4L9</accession>
<dbReference type="Proteomes" id="UP001189429">
    <property type="component" value="Unassembled WGS sequence"/>
</dbReference>
<evidence type="ECO:0000313" key="1">
    <source>
        <dbReference type="EMBL" id="CAK0892636.1"/>
    </source>
</evidence>
<proteinExistence type="predicted"/>
<keyword evidence="2" id="KW-1185">Reference proteome</keyword>
<evidence type="ECO:0000313" key="2">
    <source>
        <dbReference type="Proteomes" id="UP001189429"/>
    </source>
</evidence>
<organism evidence="1 2">
    <name type="scientific">Prorocentrum cordatum</name>
    <dbReference type="NCBI Taxonomy" id="2364126"/>
    <lineage>
        <taxon>Eukaryota</taxon>
        <taxon>Sar</taxon>
        <taxon>Alveolata</taxon>
        <taxon>Dinophyceae</taxon>
        <taxon>Prorocentrales</taxon>
        <taxon>Prorocentraceae</taxon>
        <taxon>Prorocentrum</taxon>
    </lineage>
</organism>
<sequence>MKTVMRRRLSRCQTSDEEVLLQADQGKRSANRRRVFHASRRRVGIHGWSSSKSLCQFRRGRPRASIHPCREDGRPMQSSALKCGVAAHVKEDTDLANRSTGSCLA</sequence>